<gene>
    <name evidence="1" type="primary">MRX7</name>
    <name evidence="1" type="ORF">CAAN4_H05446</name>
</gene>
<organism evidence="1 2">
    <name type="scientific">[Candida] anglica</name>
    <dbReference type="NCBI Taxonomy" id="148631"/>
    <lineage>
        <taxon>Eukaryota</taxon>
        <taxon>Fungi</taxon>
        <taxon>Dikarya</taxon>
        <taxon>Ascomycota</taxon>
        <taxon>Saccharomycotina</taxon>
        <taxon>Pichiomycetes</taxon>
        <taxon>Debaryomycetaceae</taxon>
        <taxon>Kurtzmaniella</taxon>
    </lineage>
</organism>
<proteinExistence type="predicted"/>
<dbReference type="Proteomes" id="UP001497600">
    <property type="component" value="Chromosome H"/>
</dbReference>
<dbReference type="Pfam" id="PF10906">
    <property type="entry name" value="Mrx7"/>
    <property type="match status" value="1"/>
</dbReference>
<reference evidence="1 2" key="1">
    <citation type="submission" date="2024-01" db="EMBL/GenBank/DDBJ databases">
        <authorList>
            <consortium name="Genoscope - CEA"/>
            <person name="William W."/>
        </authorList>
    </citation>
    <scope>NUCLEOTIDE SEQUENCE [LARGE SCALE GENOMIC DNA]</scope>
    <source>
        <strain evidence="1 2">29B2s-10</strain>
    </source>
</reference>
<protein>
    <submittedName>
        <fullName evidence="1">MIOREX complex component 7</fullName>
    </submittedName>
</protein>
<dbReference type="InterPro" id="IPR020301">
    <property type="entry name" value="Mrx7"/>
</dbReference>
<evidence type="ECO:0000313" key="1">
    <source>
        <dbReference type="EMBL" id="CAK7920706.1"/>
    </source>
</evidence>
<accession>A0ABP0EMF8</accession>
<sequence length="85" mass="10349">MRPPPRSLEEYLYRLLMDSPAFNNWVKRVHARINGLPPPHLQQEHQNLKVENLNDFHPTRYQKFNAFRIIWADEFKRSFGFGRRN</sequence>
<evidence type="ECO:0000313" key="2">
    <source>
        <dbReference type="Proteomes" id="UP001497600"/>
    </source>
</evidence>
<keyword evidence="2" id="KW-1185">Reference proteome</keyword>
<dbReference type="EMBL" id="OZ004260">
    <property type="protein sequence ID" value="CAK7920706.1"/>
    <property type="molecule type" value="Genomic_DNA"/>
</dbReference>
<name>A0ABP0EMF8_9ASCO</name>